<name>A0A5J5EB48_9PEZI</name>
<dbReference type="AlphaFoldDB" id="A0A5J5EB48"/>
<organism evidence="2 3">
    <name type="scientific">Sphaerosporella brunnea</name>
    <dbReference type="NCBI Taxonomy" id="1250544"/>
    <lineage>
        <taxon>Eukaryota</taxon>
        <taxon>Fungi</taxon>
        <taxon>Dikarya</taxon>
        <taxon>Ascomycota</taxon>
        <taxon>Pezizomycotina</taxon>
        <taxon>Pezizomycetes</taxon>
        <taxon>Pezizales</taxon>
        <taxon>Pyronemataceae</taxon>
        <taxon>Sphaerosporella</taxon>
    </lineage>
</organism>
<reference evidence="2 3" key="1">
    <citation type="submission" date="2019-09" db="EMBL/GenBank/DDBJ databases">
        <title>Draft genome of the ectomycorrhizal ascomycete Sphaerosporella brunnea.</title>
        <authorList>
            <consortium name="DOE Joint Genome Institute"/>
            <person name="Benucci G.M."/>
            <person name="Marozzi G."/>
            <person name="Antonielli L."/>
            <person name="Sanchez S."/>
            <person name="Marco P."/>
            <person name="Wang X."/>
            <person name="Falini L.B."/>
            <person name="Barry K."/>
            <person name="Haridas S."/>
            <person name="Lipzen A."/>
            <person name="Labutti K."/>
            <person name="Grigoriev I.V."/>
            <person name="Murat C."/>
            <person name="Martin F."/>
            <person name="Albertini E."/>
            <person name="Donnini D."/>
            <person name="Bonito G."/>
        </authorList>
    </citation>
    <scope>NUCLEOTIDE SEQUENCE [LARGE SCALE GENOMIC DNA]</scope>
    <source>
        <strain evidence="2 3">Sb_GMNB300</strain>
    </source>
</reference>
<dbReference type="Proteomes" id="UP000326924">
    <property type="component" value="Unassembled WGS sequence"/>
</dbReference>
<keyword evidence="3" id="KW-1185">Reference proteome</keyword>
<sequence>MLEDSSAAVLLLRSWLNYKTCDDWELHGLNNNSTTRDALDELEQEEYTSSSEGEGAGDMGEEDTDAGQNEGYSQGPAAGQSQGAARGDCDHGDGPGAAGYGQDQDVYNVDGMGAELEAAQEGFDSGSELSDIE</sequence>
<protein>
    <submittedName>
        <fullName evidence="2">Uncharacterized protein</fullName>
    </submittedName>
</protein>
<evidence type="ECO:0000313" key="2">
    <source>
        <dbReference type="EMBL" id="KAA8892712.1"/>
    </source>
</evidence>
<dbReference type="EMBL" id="VXIS01000624">
    <property type="protein sequence ID" value="KAA8892712.1"/>
    <property type="molecule type" value="Genomic_DNA"/>
</dbReference>
<gene>
    <name evidence="2" type="ORF">FN846DRAFT_914991</name>
</gene>
<evidence type="ECO:0000313" key="3">
    <source>
        <dbReference type="Proteomes" id="UP000326924"/>
    </source>
</evidence>
<accession>A0A5J5EB48</accession>
<dbReference type="InParanoid" id="A0A5J5EB48"/>
<proteinExistence type="predicted"/>
<evidence type="ECO:0000256" key="1">
    <source>
        <dbReference type="SAM" id="MobiDB-lite"/>
    </source>
</evidence>
<comment type="caution">
    <text evidence="2">The sequence shown here is derived from an EMBL/GenBank/DDBJ whole genome shotgun (WGS) entry which is preliminary data.</text>
</comment>
<feature type="region of interest" description="Disordered" evidence="1">
    <location>
        <begin position="25"/>
        <end position="133"/>
    </location>
</feature>
<feature type="compositionally biased region" description="Low complexity" evidence="1">
    <location>
        <begin position="74"/>
        <end position="86"/>
    </location>
</feature>